<reference evidence="7 8" key="1">
    <citation type="submission" date="2019-02" db="EMBL/GenBank/DDBJ databases">
        <title>Genomic Encyclopedia of Type Strains, Phase IV (KMG-IV): sequencing the most valuable type-strain genomes for metagenomic binning, comparative biology and taxonomic classification.</title>
        <authorList>
            <person name="Goeker M."/>
        </authorList>
    </citation>
    <scope>NUCLEOTIDE SEQUENCE [LARGE SCALE GENOMIC DNA]</scope>
    <source>
        <strain evidence="7 8">DSM 10617</strain>
    </source>
</reference>
<keyword evidence="3 6" id="KW-0812">Transmembrane</keyword>
<dbReference type="GO" id="GO:0015171">
    <property type="term" value="F:amino acid transmembrane transporter activity"/>
    <property type="evidence" value="ECO:0007669"/>
    <property type="project" value="TreeGrafter"/>
</dbReference>
<evidence type="ECO:0000313" key="7">
    <source>
        <dbReference type="EMBL" id="RZS52263.1"/>
    </source>
</evidence>
<dbReference type="RefSeq" id="WP_130483254.1">
    <property type="nucleotide sequence ID" value="NZ_SGWV01000011.1"/>
</dbReference>
<comment type="caution">
    <text evidence="7">The sequence shown here is derived from an EMBL/GenBank/DDBJ whole genome shotgun (WGS) entry which is preliminary data.</text>
</comment>
<keyword evidence="2" id="KW-1003">Cell membrane</keyword>
<dbReference type="Pfam" id="PF01810">
    <property type="entry name" value="LysE"/>
    <property type="match status" value="1"/>
</dbReference>
<feature type="transmembrane region" description="Helical" evidence="6">
    <location>
        <begin position="145"/>
        <end position="171"/>
    </location>
</feature>
<evidence type="ECO:0000256" key="6">
    <source>
        <dbReference type="SAM" id="Phobius"/>
    </source>
</evidence>
<feature type="transmembrane region" description="Helical" evidence="6">
    <location>
        <begin position="70"/>
        <end position="92"/>
    </location>
</feature>
<dbReference type="GO" id="GO:0005886">
    <property type="term" value="C:plasma membrane"/>
    <property type="evidence" value="ECO:0007669"/>
    <property type="project" value="UniProtKB-SubCell"/>
</dbReference>
<evidence type="ECO:0000256" key="5">
    <source>
        <dbReference type="ARBA" id="ARBA00023136"/>
    </source>
</evidence>
<evidence type="ECO:0000256" key="1">
    <source>
        <dbReference type="ARBA" id="ARBA00004651"/>
    </source>
</evidence>
<feature type="transmembrane region" description="Helical" evidence="6">
    <location>
        <begin position="112"/>
        <end position="133"/>
    </location>
</feature>
<dbReference type="PANTHER" id="PTHR30086:SF20">
    <property type="entry name" value="ARGININE EXPORTER PROTEIN ARGO-RELATED"/>
    <property type="match status" value="1"/>
</dbReference>
<name>A0A4Q7LE89_9BURK</name>
<gene>
    <name evidence="7" type="ORF">EV685_3454</name>
</gene>
<dbReference type="PIRSF" id="PIRSF006324">
    <property type="entry name" value="LeuE"/>
    <property type="match status" value="1"/>
</dbReference>
<sequence length="209" mass="22335">MIEANWLLFFVSSLVVIATPGQDMILVMSKALSQGTRAGVTTAAGVSVGLLGHTLLATLGLGALLRTSEWLFVALKFVGAAYLIHLGIQLVLTRSTALTAAASARYSPRQLFMTGATSNISNPKIAVFFFAFLPQFVAPEATHPTVTIFVLGALFALLTFLVKGPVAVFAGRLSSWFQARPQALLWLYRSSGMVMLGLAAKLVFSRREG</sequence>
<keyword evidence="5 6" id="KW-0472">Membrane</keyword>
<keyword evidence="4 6" id="KW-1133">Transmembrane helix</keyword>
<proteinExistence type="predicted"/>
<dbReference type="InterPro" id="IPR001123">
    <property type="entry name" value="LeuE-type"/>
</dbReference>
<evidence type="ECO:0000256" key="4">
    <source>
        <dbReference type="ARBA" id="ARBA00022989"/>
    </source>
</evidence>
<dbReference type="Proteomes" id="UP000293433">
    <property type="component" value="Unassembled WGS sequence"/>
</dbReference>
<evidence type="ECO:0000313" key="8">
    <source>
        <dbReference type="Proteomes" id="UP000293433"/>
    </source>
</evidence>
<dbReference type="PANTHER" id="PTHR30086">
    <property type="entry name" value="ARGININE EXPORTER PROTEIN ARGO"/>
    <property type="match status" value="1"/>
</dbReference>
<dbReference type="AlphaFoldDB" id="A0A4Q7LE89"/>
<evidence type="ECO:0000256" key="2">
    <source>
        <dbReference type="ARBA" id="ARBA00022475"/>
    </source>
</evidence>
<feature type="transmembrane region" description="Helical" evidence="6">
    <location>
        <begin position="40"/>
        <end position="64"/>
    </location>
</feature>
<keyword evidence="8" id="KW-1185">Reference proteome</keyword>
<protein>
    <submittedName>
        <fullName evidence="7">Threonine/homoserine/homoserine lactone efflux protein</fullName>
    </submittedName>
</protein>
<comment type="subcellular location">
    <subcellularLocation>
        <location evidence="1">Cell membrane</location>
        <topology evidence="1">Multi-pass membrane protein</topology>
    </subcellularLocation>
</comment>
<accession>A0A4Q7LE89</accession>
<feature type="transmembrane region" description="Helical" evidence="6">
    <location>
        <begin position="6"/>
        <end position="28"/>
    </location>
</feature>
<feature type="transmembrane region" description="Helical" evidence="6">
    <location>
        <begin position="183"/>
        <end position="204"/>
    </location>
</feature>
<evidence type="ECO:0000256" key="3">
    <source>
        <dbReference type="ARBA" id="ARBA00022692"/>
    </source>
</evidence>
<dbReference type="OrthoDB" id="9804822at2"/>
<dbReference type="EMBL" id="SGWV01000011">
    <property type="protein sequence ID" value="RZS52263.1"/>
    <property type="molecule type" value="Genomic_DNA"/>
</dbReference>
<organism evidence="7 8">
    <name type="scientific">Sphaerotilus mobilis</name>
    <dbReference type="NCBI Taxonomy" id="47994"/>
    <lineage>
        <taxon>Bacteria</taxon>
        <taxon>Pseudomonadati</taxon>
        <taxon>Pseudomonadota</taxon>
        <taxon>Betaproteobacteria</taxon>
        <taxon>Burkholderiales</taxon>
        <taxon>Sphaerotilaceae</taxon>
        <taxon>Sphaerotilus</taxon>
    </lineage>
</organism>